<feature type="coiled-coil region" evidence="1">
    <location>
        <begin position="890"/>
        <end position="917"/>
    </location>
</feature>
<proteinExistence type="predicted"/>
<evidence type="ECO:0000256" key="1">
    <source>
        <dbReference type="SAM" id="Coils"/>
    </source>
</evidence>
<dbReference type="RefSeq" id="XP_023161708.1">
    <property type="nucleotide sequence ID" value="XM_023305940.2"/>
</dbReference>
<dbReference type="InterPro" id="IPR031992">
    <property type="entry name" value="DUF4788"/>
</dbReference>
<dbReference type="PANTHER" id="PTHR39079">
    <property type="entry name" value="FI08034P-RELATED"/>
    <property type="match status" value="1"/>
</dbReference>
<dbReference type="Proteomes" id="UP000504633">
    <property type="component" value="Unplaced"/>
</dbReference>
<evidence type="ECO:0000259" key="3">
    <source>
        <dbReference type="Pfam" id="PF16003"/>
    </source>
</evidence>
<gene>
    <name evidence="6" type="primary">LOC111593269</name>
</gene>
<organism evidence="5 6">
    <name type="scientific">Drosophila hydei</name>
    <name type="common">Fruit fly</name>
    <dbReference type="NCBI Taxonomy" id="7224"/>
    <lineage>
        <taxon>Eukaryota</taxon>
        <taxon>Metazoa</taxon>
        <taxon>Ecdysozoa</taxon>
        <taxon>Arthropoda</taxon>
        <taxon>Hexapoda</taxon>
        <taxon>Insecta</taxon>
        <taxon>Pterygota</taxon>
        <taxon>Neoptera</taxon>
        <taxon>Endopterygota</taxon>
        <taxon>Diptera</taxon>
        <taxon>Brachycera</taxon>
        <taxon>Muscomorpha</taxon>
        <taxon>Ephydroidea</taxon>
        <taxon>Drosophilidae</taxon>
        <taxon>Drosophila</taxon>
    </lineage>
</organism>
<feature type="compositionally biased region" description="Gly residues" evidence="2">
    <location>
        <begin position="790"/>
        <end position="810"/>
    </location>
</feature>
<dbReference type="PANTHER" id="PTHR39079:SF1">
    <property type="entry name" value="GH11706P-RELATED"/>
    <property type="match status" value="1"/>
</dbReference>
<accession>A0A6J1LEP9</accession>
<evidence type="ECO:0000313" key="5">
    <source>
        <dbReference type="Proteomes" id="UP000504633"/>
    </source>
</evidence>
<feature type="region of interest" description="Disordered" evidence="2">
    <location>
        <begin position="790"/>
        <end position="829"/>
    </location>
</feature>
<dbReference type="GeneID" id="111593269"/>
<dbReference type="OMA" id="MRQKPIT"/>
<dbReference type="KEGG" id="dhe:111593269"/>
<dbReference type="Pfam" id="PF16003">
    <property type="entry name" value="DUF4776"/>
    <property type="match status" value="1"/>
</dbReference>
<evidence type="ECO:0000256" key="2">
    <source>
        <dbReference type="SAM" id="MobiDB-lite"/>
    </source>
</evidence>
<reference evidence="6" key="1">
    <citation type="submission" date="2025-08" db="UniProtKB">
        <authorList>
            <consortium name="RefSeq"/>
        </authorList>
    </citation>
    <scope>IDENTIFICATION</scope>
    <source>
        <strain evidence="6">15085-1641.00</strain>
        <tissue evidence="6">Whole body</tissue>
    </source>
</reference>
<dbReference type="AlphaFoldDB" id="A0A6J1LEP9"/>
<name>A0A6J1LEP9_DROHY</name>
<sequence length="954" mass="106252">MENNSFVLDIVVTHLESPEITDMKTVQVQASFGKTKVIISPSRINVSEFKPGAGIDIIETPKKLRKSLEECGLALTVSYKNKVIGAGQLSLPQKNIDSIEKGMRDLIYMDSCSFEREGQTIGKIDVLFRFISKCDELTNAVEGACVRNVDKSINKQDIMFVLSDVQRCPSFCDPCQDALEADEGDGILDLDLQRYRHSAGSNQRATETFTHNSTGNNACSQLKIMAKECEQIVDSITSRMGQPQGVRSPCRAPDETEQDGTCRVPNINFQNNTFGTCFSFIPARQGDSPDFCDPSMIPAPISDLNKPDINPPRFCPVCLANMSWVPKLACCPRCGAKAMPVIEERHKEKKLNPDQIIIEFLGKPLGYKDDYCEDPCEKAQREKDYDGGCRCTCKGGKLCAHCRIQKLCADIFKASKNEIVCPKVTPKSSEDFCVYNYDTKDCKPYLARVFSELKDLYELKDTIGTDNCEQKGEPKRKTVPKKSLTIPQDKMVKQKINTIVRKKPVVSALHKNCVKTGGAVARNRGWAWGLREEAWKYGWRPGCIRKPVKRLMNFFLNNSRNNGFNICKKAEEVDMTEQHQPTLHVCKKDGEIVVTLKPISTGNVQMKPIIFRVVKSDLAVALRAIKKKLKEKGFRKCTCHNTVMMCVCRDIVEKKHLERAVEKESKRRGMESCVSQLVLTDTSESDMEFDFNVSPPAASASPCLKHTTLSNGTQTAKKDLIVPPKYPPKIGTYWRPYDCAAGDRYTGTAFGAPGEIVFEDGYFGYGGGGPHGPSASPGGRAKIQGIWGAGQGGPMSGGGRSGGGRRGGLTGTLNNKAFPGYKDQRTGKSGPIPVRMLKRYYDNLKSAAKAEKDAIKNAAEKRKKGIDLINYLRKDGALPTPWDPNNPKPKKTLEDKLREEAEHIKQKQAKRRQLLRECIPPLDTMPRLGRGYDPCQYYNSCCNQCYNPSCYCTY</sequence>
<protein>
    <submittedName>
        <fullName evidence="6">Uncharacterized protein LOC111593269</fullName>
    </submittedName>
</protein>
<keyword evidence="5" id="KW-1185">Reference proteome</keyword>
<dbReference type="Pfam" id="PF16032">
    <property type="entry name" value="DUF4788"/>
    <property type="match status" value="1"/>
</dbReference>
<dbReference type="InterPro" id="IPR031949">
    <property type="entry name" value="DUF4776"/>
</dbReference>
<feature type="domain" description="DUF4788" evidence="4">
    <location>
        <begin position="11"/>
        <end position="236"/>
    </location>
</feature>
<feature type="region of interest" description="Disordered" evidence="2">
    <location>
        <begin position="240"/>
        <end position="259"/>
    </location>
</feature>
<dbReference type="OrthoDB" id="7883086at2759"/>
<evidence type="ECO:0000259" key="4">
    <source>
        <dbReference type="Pfam" id="PF16032"/>
    </source>
</evidence>
<evidence type="ECO:0000313" key="6">
    <source>
        <dbReference type="RefSeq" id="XP_023161708.1"/>
    </source>
</evidence>
<feature type="domain" description="DUF4776" evidence="3">
    <location>
        <begin position="308"/>
        <end position="740"/>
    </location>
</feature>
<keyword evidence="1" id="KW-0175">Coiled coil</keyword>